<accession>A0A7W8JX46</accession>
<dbReference type="Proteomes" id="UP000552709">
    <property type="component" value="Unassembled WGS sequence"/>
</dbReference>
<feature type="compositionally biased region" description="Basic and acidic residues" evidence="1">
    <location>
        <begin position="115"/>
        <end position="127"/>
    </location>
</feature>
<gene>
    <name evidence="2" type="ORF">HNQ08_003965</name>
</gene>
<comment type="caution">
    <text evidence="2">The sequence shown here is derived from an EMBL/GenBank/DDBJ whole genome shotgun (WGS) entry which is preliminary data.</text>
</comment>
<keyword evidence="3" id="KW-1185">Reference proteome</keyword>
<sequence length="237" mass="26885">MTFIHGATRKRDMREILGVTQVMTTVQLRRHDLMPLSRPLTLPQRTYTVATRSTQQASQVDLTFVALDESILSRHTPAELGHLAGLAEAWLRVGDPNILQVTGLTQHHEWRLVQPEERQQGSRDAGRSGHLPDAAILSPVGPGDDWAVEMDAGYPRNRKIEKMMGFAQQGYRHIVWVTSVHGLVRPIVREMQRMRDDDELPGVVSGAALFVDYWSERDPYRPGRRCHTKSLFAHRAL</sequence>
<name>A0A7W8JX46_9DEIO</name>
<protein>
    <submittedName>
        <fullName evidence="2">Uncharacterized protein</fullName>
    </submittedName>
</protein>
<evidence type="ECO:0000313" key="3">
    <source>
        <dbReference type="Proteomes" id="UP000552709"/>
    </source>
</evidence>
<proteinExistence type="predicted"/>
<dbReference type="EMBL" id="JACHFL010000013">
    <property type="protein sequence ID" value="MBB5364852.1"/>
    <property type="molecule type" value="Genomic_DNA"/>
</dbReference>
<organism evidence="2 3">
    <name type="scientific">Deinococcus humi</name>
    <dbReference type="NCBI Taxonomy" id="662880"/>
    <lineage>
        <taxon>Bacteria</taxon>
        <taxon>Thermotogati</taxon>
        <taxon>Deinococcota</taxon>
        <taxon>Deinococci</taxon>
        <taxon>Deinococcales</taxon>
        <taxon>Deinococcaceae</taxon>
        <taxon>Deinococcus</taxon>
    </lineage>
</organism>
<dbReference type="AlphaFoldDB" id="A0A7W8JX46"/>
<evidence type="ECO:0000256" key="1">
    <source>
        <dbReference type="SAM" id="MobiDB-lite"/>
    </source>
</evidence>
<reference evidence="2 3" key="1">
    <citation type="submission" date="2020-08" db="EMBL/GenBank/DDBJ databases">
        <title>Genomic Encyclopedia of Type Strains, Phase IV (KMG-IV): sequencing the most valuable type-strain genomes for metagenomic binning, comparative biology and taxonomic classification.</title>
        <authorList>
            <person name="Goeker M."/>
        </authorList>
    </citation>
    <scope>NUCLEOTIDE SEQUENCE [LARGE SCALE GENOMIC DNA]</scope>
    <source>
        <strain evidence="2 3">DSM 27939</strain>
    </source>
</reference>
<evidence type="ECO:0000313" key="2">
    <source>
        <dbReference type="EMBL" id="MBB5364852.1"/>
    </source>
</evidence>
<feature type="region of interest" description="Disordered" evidence="1">
    <location>
        <begin position="115"/>
        <end position="138"/>
    </location>
</feature>
<dbReference type="RefSeq" id="WP_184135821.1">
    <property type="nucleotide sequence ID" value="NZ_JACHFL010000013.1"/>
</dbReference>